<evidence type="ECO:0000256" key="5">
    <source>
        <dbReference type="ARBA" id="ARBA00022692"/>
    </source>
</evidence>
<comment type="subcellular location">
    <subcellularLocation>
        <location evidence="1">Cell membrane</location>
        <topology evidence="1">Multi-pass membrane protein</topology>
    </subcellularLocation>
</comment>
<evidence type="ECO:0000256" key="1">
    <source>
        <dbReference type="ARBA" id="ARBA00004651"/>
    </source>
</evidence>
<proteinExistence type="inferred from homology"/>
<dbReference type="NCBIfam" id="NF009246">
    <property type="entry name" value="PRK12599.1-5"/>
    <property type="match status" value="1"/>
</dbReference>
<sequence>MNLLNYIYFIFVALGVFFSFLRILLGPTSADRVAALDTLNVVLTGTIVFLALVFNNGLYLDIALVYGLLAFVETVVISRYLEGKK</sequence>
<dbReference type="InterPro" id="IPR007208">
    <property type="entry name" value="MrpF/PhaF-like"/>
</dbReference>
<dbReference type="EMBL" id="FQXN01000001">
    <property type="protein sequence ID" value="SHH18075.1"/>
    <property type="molecule type" value="Genomic_DNA"/>
</dbReference>
<dbReference type="GO" id="GO:0015385">
    <property type="term" value="F:sodium:proton antiporter activity"/>
    <property type="evidence" value="ECO:0007669"/>
    <property type="project" value="TreeGrafter"/>
</dbReference>
<gene>
    <name evidence="9" type="ORF">SAMN02745199_0168</name>
</gene>
<evidence type="ECO:0000313" key="9">
    <source>
        <dbReference type="EMBL" id="SHH18075.1"/>
    </source>
</evidence>
<name>A0A1M5QVC4_9BACT</name>
<evidence type="ECO:0000256" key="2">
    <source>
        <dbReference type="ARBA" id="ARBA00009212"/>
    </source>
</evidence>
<dbReference type="PANTHER" id="PTHR34702">
    <property type="entry name" value="NA(+)/H(+) ANTIPORTER SUBUNIT F1"/>
    <property type="match status" value="1"/>
</dbReference>
<protein>
    <submittedName>
        <fullName evidence="9">Multicomponent Na+:H+ antiporter subunit F</fullName>
    </submittedName>
</protein>
<keyword evidence="5 8" id="KW-0812">Transmembrane</keyword>
<keyword evidence="4" id="KW-1003">Cell membrane</keyword>
<dbReference type="OrthoDB" id="9799958at2"/>
<dbReference type="RefSeq" id="WP_073071092.1">
    <property type="nucleotide sequence ID" value="NZ_FQXN01000001.1"/>
</dbReference>
<dbReference type="Pfam" id="PF04066">
    <property type="entry name" value="MrpF_PhaF"/>
    <property type="match status" value="1"/>
</dbReference>
<keyword evidence="10" id="KW-1185">Reference proteome</keyword>
<evidence type="ECO:0000256" key="7">
    <source>
        <dbReference type="ARBA" id="ARBA00023136"/>
    </source>
</evidence>
<evidence type="ECO:0000256" key="3">
    <source>
        <dbReference type="ARBA" id="ARBA00022448"/>
    </source>
</evidence>
<feature type="transmembrane region" description="Helical" evidence="8">
    <location>
        <begin position="34"/>
        <end position="54"/>
    </location>
</feature>
<evidence type="ECO:0000256" key="4">
    <source>
        <dbReference type="ARBA" id="ARBA00022475"/>
    </source>
</evidence>
<evidence type="ECO:0000313" key="10">
    <source>
        <dbReference type="Proteomes" id="UP000242592"/>
    </source>
</evidence>
<dbReference type="PANTHER" id="PTHR34702:SF1">
    <property type="entry name" value="NA(+)_H(+) ANTIPORTER SUBUNIT F"/>
    <property type="match status" value="1"/>
</dbReference>
<dbReference type="GO" id="GO:0005886">
    <property type="term" value="C:plasma membrane"/>
    <property type="evidence" value="ECO:0007669"/>
    <property type="project" value="UniProtKB-SubCell"/>
</dbReference>
<organism evidence="9 10">
    <name type="scientific">Thermosipho atlanticus DSM 15807</name>
    <dbReference type="NCBI Taxonomy" id="1123380"/>
    <lineage>
        <taxon>Bacteria</taxon>
        <taxon>Thermotogati</taxon>
        <taxon>Thermotogota</taxon>
        <taxon>Thermotogae</taxon>
        <taxon>Thermotogales</taxon>
        <taxon>Fervidobacteriaceae</taxon>
        <taxon>Thermosipho</taxon>
    </lineage>
</organism>
<feature type="transmembrane region" description="Helical" evidence="8">
    <location>
        <begin position="6"/>
        <end position="25"/>
    </location>
</feature>
<keyword evidence="7 8" id="KW-0472">Membrane</keyword>
<accession>A0A1M5QVC4</accession>
<dbReference type="STRING" id="1123380.SAMN02745199_0168"/>
<reference evidence="10" key="1">
    <citation type="submission" date="2016-11" db="EMBL/GenBank/DDBJ databases">
        <authorList>
            <person name="Varghese N."/>
            <person name="Submissions S."/>
        </authorList>
    </citation>
    <scope>NUCLEOTIDE SEQUENCE [LARGE SCALE GENOMIC DNA]</scope>
    <source>
        <strain evidence="10">DSM 15807</strain>
    </source>
</reference>
<keyword evidence="6 8" id="KW-1133">Transmembrane helix</keyword>
<feature type="transmembrane region" description="Helical" evidence="8">
    <location>
        <begin position="60"/>
        <end position="81"/>
    </location>
</feature>
<evidence type="ECO:0000256" key="8">
    <source>
        <dbReference type="SAM" id="Phobius"/>
    </source>
</evidence>
<comment type="similarity">
    <text evidence="2">Belongs to the CPA3 antiporters (TC 2.A.63) subunit F family.</text>
</comment>
<keyword evidence="3" id="KW-0813">Transport</keyword>
<dbReference type="Proteomes" id="UP000242592">
    <property type="component" value="Unassembled WGS sequence"/>
</dbReference>
<dbReference type="AlphaFoldDB" id="A0A1M5QVC4"/>
<evidence type="ECO:0000256" key="6">
    <source>
        <dbReference type="ARBA" id="ARBA00022989"/>
    </source>
</evidence>